<reference evidence="2 3" key="1">
    <citation type="journal article" date="2023" name="Plants (Basel)">
        <title>Bridging the Gap: Combining Genomics and Transcriptomics Approaches to Understand Stylosanthes scabra, an Orphan Legume from the Brazilian Caatinga.</title>
        <authorList>
            <person name="Ferreira-Neto J.R.C."/>
            <person name="da Silva M.D."/>
            <person name="Binneck E."/>
            <person name="de Melo N.F."/>
            <person name="da Silva R.H."/>
            <person name="de Melo A.L.T.M."/>
            <person name="Pandolfi V."/>
            <person name="Bustamante F.O."/>
            <person name="Brasileiro-Vidal A.C."/>
            <person name="Benko-Iseppon A.M."/>
        </authorList>
    </citation>
    <scope>NUCLEOTIDE SEQUENCE [LARGE SCALE GENOMIC DNA]</scope>
    <source>
        <tissue evidence="2">Leaves</tissue>
    </source>
</reference>
<sequence length="145" mass="15553">MGSSGRQPTVTSYTSLTKARIIKVSSTICTSRKHSHVNPPTKETPNLSNGVGKPLQGSDSKHEKDKNLEAGIEEALLAAEDGDEETLPKSDVYAALWAMLEAESENEAEEIPGRWDLDGILNNWGKIEPDMSPAGNDQGPLPAAN</sequence>
<evidence type="ECO:0000313" key="2">
    <source>
        <dbReference type="EMBL" id="MED6164460.1"/>
    </source>
</evidence>
<name>A0ABU6UT41_9FABA</name>
<protein>
    <submittedName>
        <fullName evidence="2">Uncharacterized protein</fullName>
    </submittedName>
</protein>
<dbReference type="EMBL" id="JASCZI010122565">
    <property type="protein sequence ID" value="MED6164460.1"/>
    <property type="molecule type" value="Genomic_DNA"/>
</dbReference>
<evidence type="ECO:0000313" key="3">
    <source>
        <dbReference type="Proteomes" id="UP001341840"/>
    </source>
</evidence>
<accession>A0ABU6UT41</accession>
<dbReference type="Proteomes" id="UP001341840">
    <property type="component" value="Unassembled WGS sequence"/>
</dbReference>
<organism evidence="2 3">
    <name type="scientific">Stylosanthes scabra</name>
    <dbReference type="NCBI Taxonomy" id="79078"/>
    <lineage>
        <taxon>Eukaryota</taxon>
        <taxon>Viridiplantae</taxon>
        <taxon>Streptophyta</taxon>
        <taxon>Embryophyta</taxon>
        <taxon>Tracheophyta</taxon>
        <taxon>Spermatophyta</taxon>
        <taxon>Magnoliopsida</taxon>
        <taxon>eudicotyledons</taxon>
        <taxon>Gunneridae</taxon>
        <taxon>Pentapetalae</taxon>
        <taxon>rosids</taxon>
        <taxon>fabids</taxon>
        <taxon>Fabales</taxon>
        <taxon>Fabaceae</taxon>
        <taxon>Papilionoideae</taxon>
        <taxon>50 kb inversion clade</taxon>
        <taxon>dalbergioids sensu lato</taxon>
        <taxon>Dalbergieae</taxon>
        <taxon>Pterocarpus clade</taxon>
        <taxon>Stylosanthes</taxon>
    </lineage>
</organism>
<comment type="caution">
    <text evidence="2">The sequence shown here is derived from an EMBL/GenBank/DDBJ whole genome shotgun (WGS) entry which is preliminary data.</text>
</comment>
<gene>
    <name evidence="2" type="ORF">PIB30_090306</name>
</gene>
<feature type="region of interest" description="Disordered" evidence="1">
    <location>
        <begin position="30"/>
        <end position="69"/>
    </location>
</feature>
<feature type="compositionally biased region" description="Basic and acidic residues" evidence="1">
    <location>
        <begin position="59"/>
        <end position="68"/>
    </location>
</feature>
<keyword evidence="3" id="KW-1185">Reference proteome</keyword>
<feature type="region of interest" description="Disordered" evidence="1">
    <location>
        <begin position="126"/>
        <end position="145"/>
    </location>
</feature>
<proteinExistence type="predicted"/>
<evidence type="ECO:0000256" key="1">
    <source>
        <dbReference type="SAM" id="MobiDB-lite"/>
    </source>
</evidence>